<accession>A0A0F5MNR9</accession>
<comment type="caution">
    <text evidence="1">The sequence shown here is derived from an EMBL/GenBank/DDBJ whole genome shotgun (WGS) entry which is preliminary data.</text>
</comment>
<dbReference type="AlphaFoldDB" id="A0A0F5MNR9"/>
<proteinExistence type="predicted"/>
<protein>
    <submittedName>
        <fullName evidence="1">Uncharacterized protein</fullName>
    </submittedName>
</protein>
<dbReference type="EMBL" id="JYHA01000072">
    <property type="protein sequence ID" value="KKB96478.1"/>
    <property type="molecule type" value="Genomic_DNA"/>
</dbReference>
<name>A0A0F5MNR9_9RICK</name>
<keyword evidence="2" id="KW-1185">Reference proteome</keyword>
<dbReference type="Proteomes" id="UP000033358">
    <property type="component" value="Unassembled WGS sequence"/>
</dbReference>
<evidence type="ECO:0000313" key="2">
    <source>
        <dbReference type="Proteomes" id="UP000033358"/>
    </source>
</evidence>
<evidence type="ECO:0000313" key="1">
    <source>
        <dbReference type="EMBL" id="KKB96478.1"/>
    </source>
</evidence>
<organism evidence="1 2">
    <name type="scientific">Candidatus Arcanibacter lacustris</name>
    <dbReference type="NCBI Taxonomy" id="1607817"/>
    <lineage>
        <taxon>Bacteria</taxon>
        <taxon>Pseudomonadati</taxon>
        <taxon>Pseudomonadota</taxon>
        <taxon>Alphaproteobacteria</taxon>
        <taxon>Rickettsiales</taxon>
        <taxon>Candidatus Arcanibacter</taxon>
    </lineage>
</organism>
<reference evidence="1 2" key="1">
    <citation type="submission" date="2015-02" db="EMBL/GenBank/DDBJ databases">
        <title>Single cell genomics of a rare environmental alphaproteobacterium provides unique insights into Rickettsiaceae evolution.</title>
        <authorList>
            <person name="Martijn J."/>
            <person name="Schulz F."/>
            <person name="Zaremba-Niedzwiedzka K."/>
            <person name="Viklund J."/>
            <person name="Stepanauskas R."/>
            <person name="Andersson S.G.E."/>
            <person name="Horn M."/>
            <person name="Guy L."/>
            <person name="Ettema T.J.G."/>
        </authorList>
    </citation>
    <scope>NUCLEOTIDE SEQUENCE [LARGE SCALE GENOMIC DNA]</scope>
    <source>
        <strain evidence="1 2">SCGC AAA041-L04</strain>
    </source>
</reference>
<sequence>MLIVFASPEEDMPKDFDERVDYYYDLLKLSKSGTEFTNKLKEDLFTSLEKLNGNIMDNLFVKITGDRKKSRIKITPHVRGEEPLHFQ</sequence>
<gene>
    <name evidence="1" type="ORF">SZ25_00434</name>
</gene>